<dbReference type="InterPro" id="IPR006015">
    <property type="entry name" value="Universal_stress_UspA"/>
</dbReference>
<comment type="similarity">
    <text evidence="1">Belongs to the universal stress protein A family.</text>
</comment>
<protein>
    <submittedName>
        <fullName evidence="3">Universal stress protein</fullName>
    </submittedName>
</protein>
<sequence>MYETILVAIDDSDTANEALEHAIDLADAVGARLHVLSVVEPSGRLRFGVREVDQLNDAVRELVDDVVAAADGHDERLEIHPEIRRGRPSEIVLAYADEVGADLVLVGQQGESDLSEKLLGSTTDRVARQSTVPVTIVPRTQTA</sequence>
<dbReference type="SUPFAM" id="SSF52402">
    <property type="entry name" value="Adenine nucleotide alpha hydrolases-like"/>
    <property type="match status" value="1"/>
</dbReference>
<dbReference type="AlphaFoldDB" id="A0AAP2Z5D1"/>
<dbReference type="Proteomes" id="UP001320972">
    <property type="component" value="Unassembled WGS sequence"/>
</dbReference>
<dbReference type="Gene3D" id="3.40.50.620">
    <property type="entry name" value="HUPs"/>
    <property type="match status" value="1"/>
</dbReference>
<dbReference type="CDD" id="cd00293">
    <property type="entry name" value="USP-like"/>
    <property type="match status" value="1"/>
</dbReference>
<comment type="caution">
    <text evidence="3">The sequence shown here is derived from an EMBL/GenBank/DDBJ whole genome shotgun (WGS) entry which is preliminary data.</text>
</comment>
<evidence type="ECO:0000313" key="5">
    <source>
        <dbReference type="Proteomes" id="UP001320972"/>
    </source>
</evidence>
<dbReference type="InterPro" id="IPR006016">
    <property type="entry name" value="UspA"/>
</dbReference>
<evidence type="ECO:0000259" key="2">
    <source>
        <dbReference type="Pfam" id="PF00582"/>
    </source>
</evidence>
<accession>A0AAP2Z5D1</accession>
<evidence type="ECO:0000313" key="6">
    <source>
        <dbReference type="Proteomes" id="UP001321018"/>
    </source>
</evidence>
<organism evidence="3 6">
    <name type="scientific">Natronoglomus mannanivorans</name>
    <dbReference type="NCBI Taxonomy" id="2979990"/>
    <lineage>
        <taxon>Archaea</taxon>
        <taxon>Methanobacteriati</taxon>
        <taxon>Methanobacteriota</taxon>
        <taxon>Stenosarchaea group</taxon>
        <taxon>Halobacteria</taxon>
        <taxon>Halobacteriales</taxon>
        <taxon>Natrialbaceae</taxon>
        <taxon>Natronoglomus</taxon>
    </lineage>
</organism>
<dbReference type="RefSeq" id="WP_338006076.1">
    <property type="nucleotide sequence ID" value="NZ_JAOPKA010000025.1"/>
</dbReference>
<proteinExistence type="inferred from homology"/>
<dbReference type="PANTHER" id="PTHR46268">
    <property type="entry name" value="STRESS RESPONSE PROTEIN NHAX"/>
    <property type="match status" value="1"/>
</dbReference>
<dbReference type="EMBL" id="JAOPKB010000013">
    <property type="protein sequence ID" value="MCU4974639.1"/>
    <property type="molecule type" value="Genomic_DNA"/>
</dbReference>
<name>A0AAP2Z5D1_9EURY</name>
<dbReference type="Proteomes" id="UP001321018">
    <property type="component" value="Unassembled WGS sequence"/>
</dbReference>
<dbReference type="PRINTS" id="PR01438">
    <property type="entry name" value="UNVRSLSTRESS"/>
</dbReference>
<gene>
    <name evidence="4" type="ORF">OB955_18115</name>
    <name evidence="3" type="ORF">OB960_23110</name>
</gene>
<dbReference type="EMBL" id="JAOPKA010000025">
    <property type="protein sequence ID" value="MCU4744269.1"/>
    <property type="molecule type" value="Genomic_DNA"/>
</dbReference>
<feature type="domain" description="UspA" evidence="2">
    <location>
        <begin position="1"/>
        <end position="138"/>
    </location>
</feature>
<dbReference type="InterPro" id="IPR014729">
    <property type="entry name" value="Rossmann-like_a/b/a_fold"/>
</dbReference>
<reference evidence="3 5" key="1">
    <citation type="submission" date="2022-09" db="EMBL/GenBank/DDBJ databases">
        <title>Enrichment on poylsaccharides allowed isolation of novel metabolic and taxonomic groups of Haloarchaea.</title>
        <authorList>
            <person name="Sorokin D.Y."/>
            <person name="Elcheninov A.G."/>
            <person name="Khizhniak T.V."/>
            <person name="Kolganova T.V."/>
            <person name="Kublanov I.V."/>
        </authorList>
    </citation>
    <scope>NUCLEOTIDE SEQUENCE</scope>
    <source>
        <strain evidence="4 5">AArc-m2/3/4</strain>
        <strain evidence="3">AArc-xg1-1</strain>
    </source>
</reference>
<dbReference type="Pfam" id="PF00582">
    <property type="entry name" value="Usp"/>
    <property type="match status" value="1"/>
</dbReference>
<evidence type="ECO:0000313" key="4">
    <source>
        <dbReference type="EMBL" id="MCU4974639.1"/>
    </source>
</evidence>
<dbReference type="PANTHER" id="PTHR46268:SF6">
    <property type="entry name" value="UNIVERSAL STRESS PROTEIN UP12"/>
    <property type="match status" value="1"/>
</dbReference>
<evidence type="ECO:0000313" key="3">
    <source>
        <dbReference type="EMBL" id="MCU4744269.1"/>
    </source>
</evidence>
<keyword evidence="5" id="KW-1185">Reference proteome</keyword>
<evidence type="ECO:0000256" key="1">
    <source>
        <dbReference type="ARBA" id="ARBA00008791"/>
    </source>
</evidence>